<sequence>MAMVSFSAIHLRHWGFVVDLNPTSRTVPATHAQSTTARRNCTDVDSLPLMSECLPTFPRNVRRPRWPSGKVSALGPEGSKPDSIEDLSCIGPDAR</sequence>
<proteinExistence type="predicted"/>
<reference evidence="3 4" key="1">
    <citation type="journal article" date="2019" name="Sci. Rep.">
        <title>Orb-weaving spider Araneus ventricosus genome elucidates the spidroin gene catalogue.</title>
        <authorList>
            <person name="Kono N."/>
            <person name="Nakamura H."/>
            <person name="Ohtoshi R."/>
            <person name="Moran D.A.P."/>
            <person name="Shinohara A."/>
            <person name="Yoshida Y."/>
            <person name="Fujiwara M."/>
            <person name="Mori M."/>
            <person name="Tomita M."/>
            <person name="Arakawa K."/>
        </authorList>
    </citation>
    <scope>NUCLEOTIDE SEQUENCE [LARGE SCALE GENOMIC DNA]</scope>
</reference>
<dbReference type="Proteomes" id="UP000499080">
    <property type="component" value="Unassembled WGS sequence"/>
</dbReference>
<dbReference type="EMBL" id="BGPR01172622">
    <property type="protein sequence ID" value="GBM36188.1"/>
    <property type="molecule type" value="Genomic_DNA"/>
</dbReference>
<dbReference type="EMBL" id="BGPR01172604">
    <property type="protein sequence ID" value="GBM36137.1"/>
    <property type="molecule type" value="Genomic_DNA"/>
</dbReference>
<feature type="region of interest" description="Disordered" evidence="1">
    <location>
        <begin position="64"/>
        <end position="95"/>
    </location>
</feature>
<organism evidence="3 4">
    <name type="scientific">Araneus ventricosus</name>
    <name type="common">Orbweaver spider</name>
    <name type="synonym">Epeira ventricosa</name>
    <dbReference type="NCBI Taxonomy" id="182803"/>
    <lineage>
        <taxon>Eukaryota</taxon>
        <taxon>Metazoa</taxon>
        <taxon>Ecdysozoa</taxon>
        <taxon>Arthropoda</taxon>
        <taxon>Chelicerata</taxon>
        <taxon>Arachnida</taxon>
        <taxon>Araneae</taxon>
        <taxon>Araneomorphae</taxon>
        <taxon>Entelegynae</taxon>
        <taxon>Araneoidea</taxon>
        <taxon>Araneidae</taxon>
        <taxon>Araneus</taxon>
    </lineage>
</organism>
<evidence type="ECO:0000313" key="4">
    <source>
        <dbReference type="Proteomes" id="UP000499080"/>
    </source>
</evidence>
<protein>
    <submittedName>
        <fullName evidence="3">Uncharacterized protein</fullName>
    </submittedName>
</protein>
<comment type="caution">
    <text evidence="3">The sequence shown here is derived from an EMBL/GenBank/DDBJ whole genome shotgun (WGS) entry which is preliminary data.</text>
</comment>
<name>A0A4Y2F6H5_ARAVE</name>
<evidence type="ECO:0000313" key="2">
    <source>
        <dbReference type="EMBL" id="GBM36137.1"/>
    </source>
</evidence>
<evidence type="ECO:0000313" key="3">
    <source>
        <dbReference type="EMBL" id="GBM36188.1"/>
    </source>
</evidence>
<accession>A0A4Y2F6H5</accession>
<dbReference type="AlphaFoldDB" id="A0A4Y2F6H5"/>
<keyword evidence="4" id="KW-1185">Reference proteome</keyword>
<evidence type="ECO:0000256" key="1">
    <source>
        <dbReference type="SAM" id="MobiDB-lite"/>
    </source>
</evidence>
<gene>
    <name evidence="3" type="ORF">AVEN_148855_1</name>
    <name evidence="2" type="ORF">AVEN_80428_1</name>
</gene>